<evidence type="ECO:0000313" key="2">
    <source>
        <dbReference type="Proteomes" id="UP000515909"/>
    </source>
</evidence>
<proteinExistence type="predicted"/>
<dbReference type="AlphaFoldDB" id="A0A7G8T892"/>
<dbReference type="KEGG" id="cfem:HCR03_14060"/>
<name>A0A7G8T892_9FIRM</name>
<sequence length="114" mass="13452">MDYAPVFEYCVLKTKEASIDMEYSEIWGMVMAELTDLNIHHLREQDAEFDALVRHRIELSNRLEQAKDSMNSQTKQLIVDYNDTVEDINSHQIEFFYLQGAKDCFRLLKMLSLI</sequence>
<dbReference type="RefSeq" id="WP_187034819.1">
    <property type="nucleotide sequence ID" value="NZ_CP060286.1"/>
</dbReference>
<accession>A0A7G8T892</accession>
<dbReference type="Proteomes" id="UP000515909">
    <property type="component" value="Chromosome"/>
</dbReference>
<gene>
    <name evidence="1" type="ORF">HCR03_14060</name>
</gene>
<dbReference type="EMBL" id="CP060286">
    <property type="protein sequence ID" value="QNK39833.1"/>
    <property type="molecule type" value="Genomic_DNA"/>
</dbReference>
<organism evidence="1 2">
    <name type="scientific">Caproicibacter fermentans</name>
    <dbReference type="NCBI Taxonomy" id="2576756"/>
    <lineage>
        <taxon>Bacteria</taxon>
        <taxon>Bacillati</taxon>
        <taxon>Bacillota</taxon>
        <taxon>Clostridia</taxon>
        <taxon>Eubacteriales</taxon>
        <taxon>Acutalibacteraceae</taxon>
        <taxon>Caproicibacter</taxon>
    </lineage>
</organism>
<protein>
    <submittedName>
        <fullName evidence="1">Uncharacterized protein</fullName>
    </submittedName>
</protein>
<evidence type="ECO:0000313" key="1">
    <source>
        <dbReference type="EMBL" id="QNK39833.1"/>
    </source>
</evidence>
<reference evidence="1 2" key="1">
    <citation type="submission" date="2020-08" db="EMBL/GenBank/DDBJ databases">
        <title>The isolate Caproiciproducens sp. 7D4C2 produces n-caproate at mildly acidic conditions from hexoses: genome and rBOX comparison with related strains and chain-elongating bacteria.</title>
        <authorList>
            <person name="Esquivel-Elizondo S."/>
            <person name="Bagci C."/>
            <person name="Temovska M."/>
            <person name="Jeon B.S."/>
            <person name="Bessarab I."/>
            <person name="Williams R.B.H."/>
            <person name="Huson D.H."/>
            <person name="Angenent L.T."/>
        </authorList>
    </citation>
    <scope>NUCLEOTIDE SEQUENCE [LARGE SCALE GENOMIC DNA]</scope>
    <source>
        <strain evidence="1 2">7D4C2</strain>
    </source>
</reference>